<dbReference type="Pfam" id="PF00550">
    <property type="entry name" value="PP-binding"/>
    <property type="match status" value="1"/>
</dbReference>
<evidence type="ECO:0000313" key="3">
    <source>
        <dbReference type="Proteomes" id="UP000050940"/>
    </source>
</evidence>
<dbReference type="RefSeq" id="WP_057641024.1">
    <property type="nucleotide sequence ID" value="NZ_LDJP01000053.1"/>
</dbReference>
<feature type="domain" description="Carrier" evidence="1">
    <location>
        <begin position="32"/>
        <end position="71"/>
    </location>
</feature>
<dbReference type="SUPFAM" id="SSF47336">
    <property type="entry name" value="ACP-like"/>
    <property type="match status" value="1"/>
</dbReference>
<comment type="caution">
    <text evidence="2">The sequence shown here is derived from an EMBL/GenBank/DDBJ whole genome shotgun (WGS) entry which is preliminary data.</text>
</comment>
<dbReference type="EMBL" id="LDJP01000053">
    <property type="protein sequence ID" value="KRG84457.1"/>
    <property type="molecule type" value="Genomic_DNA"/>
</dbReference>
<accession>A0A0R0DQS5</accession>
<organism evidence="2 3">
    <name type="scientific">Stenotrophomonas daejeonensis</name>
    <dbReference type="NCBI Taxonomy" id="659018"/>
    <lineage>
        <taxon>Bacteria</taxon>
        <taxon>Pseudomonadati</taxon>
        <taxon>Pseudomonadota</taxon>
        <taxon>Gammaproteobacteria</taxon>
        <taxon>Lysobacterales</taxon>
        <taxon>Lysobacteraceae</taxon>
        <taxon>Stenotrophomonas</taxon>
    </lineage>
</organism>
<dbReference type="OrthoDB" id="6039194at2"/>
<proteinExistence type="predicted"/>
<dbReference type="STRING" id="659018.ABB34_09215"/>
<evidence type="ECO:0000313" key="2">
    <source>
        <dbReference type="EMBL" id="KRG84457.1"/>
    </source>
</evidence>
<dbReference type="Proteomes" id="UP000050940">
    <property type="component" value="Unassembled WGS sequence"/>
</dbReference>
<name>A0A0R0DQS5_9GAMM</name>
<reference evidence="2 3" key="1">
    <citation type="submission" date="2015-05" db="EMBL/GenBank/DDBJ databases">
        <title>Genome sequencing and analysis of members of genus Stenotrophomonas.</title>
        <authorList>
            <person name="Patil P.P."/>
            <person name="Midha S."/>
            <person name="Patil P.B."/>
        </authorList>
    </citation>
    <scope>NUCLEOTIDE SEQUENCE [LARGE SCALE GENOMIC DNA]</scope>
    <source>
        <strain evidence="2 3">JCM 16244</strain>
    </source>
</reference>
<evidence type="ECO:0000259" key="1">
    <source>
        <dbReference type="Pfam" id="PF00550"/>
    </source>
</evidence>
<dbReference type="InterPro" id="IPR036736">
    <property type="entry name" value="ACP-like_sf"/>
</dbReference>
<gene>
    <name evidence="2" type="ORF">ABB34_09215</name>
</gene>
<dbReference type="PATRIC" id="fig|659018.3.peg.1860"/>
<sequence>MDMLALQNQLIDTIEAVIGVCVQPDEYMEPLFDSMSKVQLMVEVKDRLGVTLPVDEIDMLVESVQVLADYVAARGKR</sequence>
<protein>
    <recommendedName>
        <fullName evidence="1">Carrier domain-containing protein</fullName>
    </recommendedName>
</protein>
<keyword evidence="3" id="KW-1185">Reference proteome</keyword>
<dbReference type="InterPro" id="IPR009081">
    <property type="entry name" value="PP-bd_ACP"/>
</dbReference>
<dbReference type="Gene3D" id="1.10.1200.10">
    <property type="entry name" value="ACP-like"/>
    <property type="match status" value="1"/>
</dbReference>
<dbReference type="AlphaFoldDB" id="A0A0R0DQS5"/>